<proteinExistence type="predicted"/>
<dbReference type="EMBL" id="KF147891">
    <property type="protein sequence ID" value="AGS81984.1"/>
    <property type="molecule type" value="Genomic_DNA"/>
</dbReference>
<reference evidence="2 3" key="1">
    <citation type="journal article" date="2014" name="Genome Announc.">
        <title>Complete Genome Sequence of the Novel Giant Pseudomonas Phage PaBG.</title>
        <authorList>
            <person name="Sykilinda N.N."/>
            <person name="Bondar A.A."/>
            <person name="Gorshkova A.S."/>
            <person name="Kurochkina L.P."/>
            <person name="Kulikov E.E."/>
            <person name="Shneider M.M."/>
            <person name="Kadykov V.A."/>
            <person name="Solovjeva N.V."/>
            <person name="Kabilov M.R."/>
            <person name="Mesyanzhinov V.V."/>
            <person name="Vlassov V.V."/>
            <person name="Drukker V.V."/>
            <person name="Miroshnikov K.A."/>
        </authorList>
    </citation>
    <scope>NUCLEOTIDE SEQUENCE [LARGE SCALE GENOMIC DNA]</scope>
</reference>
<protein>
    <submittedName>
        <fullName evidence="2">Uncharacterized protein</fullName>
    </submittedName>
</protein>
<name>S5VM85_9CAUD</name>
<evidence type="ECO:0000256" key="1">
    <source>
        <dbReference type="SAM" id="Phobius"/>
    </source>
</evidence>
<sequence>MKHMWLITTIPDNSVAYRLVLTGCLMASLTIICLGLFLCIITLMVHTTREAMQRIAPVRSWYRRTSTR</sequence>
<evidence type="ECO:0000313" key="2">
    <source>
        <dbReference type="EMBL" id="AGS81984.1"/>
    </source>
</evidence>
<keyword evidence="3" id="KW-1185">Reference proteome</keyword>
<evidence type="ECO:0000313" key="3">
    <source>
        <dbReference type="Proteomes" id="UP000015545"/>
    </source>
</evidence>
<accession>S5VM85</accession>
<keyword evidence="1" id="KW-1133">Transmembrane helix</keyword>
<dbReference type="Proteomes" id="UP000015545">
    <property type="component" value="Segment"/>
</dbReference>
<keyword evidence="1" id="KW-0472">Membrane</keyword>
<gene>
    <name evidence="2" type="ORF">PaBG_00100</name>
</gene>
<feature type="transmembrane region" description="Helical" evidence="1">
    <location>
        <begin position="20"/>
        <end position="45"/>
    </location>
</feature>
<keyword evidence="1" id="KW-0812">Transmembrane</keyword>
<organism evidence="2 3">
    <name type="scientific">Pseudomonas phage PaBG</name>
    <dbReference type="NCBI Taxonomy" id="1335230"/>
    <lineage>
        <taxon>Viruses</taxon>
        <taxon>Duplodnaviria</taxon>
        <taxon>Heunggongvirae</taxon>
        <taxon>Uroviricota</taxon>
        <taxon>Caudoviricetes</taxon>
        <taxon>Baikalvirus</taxon>
        <taxon>Baikalvirus PaBG</taxon>
    </lineage>
</organism>